<comment type="caution">
    <text evidence="1">The sequence shown here is derived from an EMBL/GenBank/DDBJ whole genome shotgun (WGS) entry which is preliminary data.</text>
</comment>
<proteinExistence type="predicted"/>
<accession>A0A0L7KW77</accession>
<gene>
    <name evidence="1" type="ORF">OBRU01_13740</name>
</gene>
<evidence type="ECO:0000313" key="2">
    <source>
        <dbReference type="Proteomes" id="UP000037510"/>
    </source>
</evidence>
<dbReference type="AlphaFoldDB" id="A0A0L7KW77"/>
<dbReference type="Proteomes" id="UP000037510">
    <property type="component" value="Unassembled WGS sequence"/>
</dbReference>
<name>A0A0L7KW77_OPEBR</name>
<dbReference type="EMBL" id="JTDY01005180">
    <property type="protein sequence ID" value="KOB67289.1"/>
    <property type="molecule type" value="Genomic_DNA"/>
</dbReference>
<keyword evidence="2" id="KW-1185">Reference proteome</keyword>
<organism evidence="1 2">
    <name type="scientific">Operophtera brumata</name>
    <name type="common">Winter moth</name>
    <name type="synonym">Phalaena brumata</name>
    <dbReference type="NCBI Taxonomy" id="104452"/>
    <lineage>
        <taxon>Eukaryota</taxon>
        <taxon>Metazoa</taxon>
        <taxon>Ecdysozoa</taxon>
        <taxon>Arthropoda</taxon>
        <taxon>Hexapoda</taxon>
        <taxon>Insecta</taxon>
        <taxon>Pterygota</taxon>
        <taxon>Neoptera</taxon>
        <taxon>Endopterygota</taxon>
        <taxon>Lepidoptera</taxon>
        <taxon>Glossata</taxon>
        <taxon>Ditrysia</taxon>
        <taxon>Geometroidea</taxon>
        <taxon>Geometridae</taxon>
        <taxon>Larentiinae</taxon>
        <taxon>Operophtera</taxon>
    </lineage>
</organism>
<protein>
    <submittedName>
        <fullName evidence="1">Secreted protein</fullName>
    </submittedName>
</protein>
<sequence length="95" mass="10476">MTPQNVVLGIKWRLKDNSSKPLTLDITEHRTSPARHSVPGVTDNRVRCATPVLRRAAGDECSTSCLVLCVVNIPEYIVQLSSADNKDVLHVPRSQ</sequence>
<reference evidence="1 2" key="1">
    <citation type="journal article" date="2015" name="Genome Biol. Evol.">
        <title>The genome of winter moth (Operophtera brumata) provides a genomic perspective on sexual dimorphism and phenology.</title>
        <authorList>
            <person name="Derks M.F."/>
            <person name="Smit S."/>
            <person name="Salis L."/>
            <person name="Schijlen E."/>
            <person name="Bossers A."/>
            <person name="Mateman C."/>
            <person name="Pijl A.S."/>
            <person name="de Ridder D."/>
            <person name="Groenen M.A."/>
            <person name="Visser M.E."/>
            <person name="Megens H.J."/>
        </authorList>
    </citation>
    <scope>NUCLEOTIDE SEQUENCE [LARGE SCALE GENOMIC DNA]</scope>
    <source>
        <strain evidence="1">WM2013NL</strain>
        <tissue evidence="1">Head and thorax</tissue>
    </source>
</reference>
<evidence type="ECO:0000313" key="1">
    <source>
        <dbReference type="EMBL" id="KOB67289.1"/>
    </source>
</evidence>